<dbReference type="Proteomes" id="UP000710432">
    <property type="component" value="Unassembled WGS sequence"/>
</dbReference>
<comment type="caution">
    <text evidence="5">The sequence shown here is derived from an EMBL/GenBank/DDBJ whole genome shotgun (WGS) entry which is preliminary data.</text>
</comment>
<protein>
    <recommendedName>
        <fullName evidence="1">Large ribosomal subunit protein eL20</fullName>
    </recommendedName>
    <alternativeName>
        <fullName evidence="2">60S ribosomal protein L18a</fullName>
    </alternativeName>
</protein>
<dbReference type="GO" id="GO:0005840">
    <property type="term" value="C:ribosome"/>
    <property type="evidence" value="ECO:0007669"/>
    <property type="project" value="UniProtKB-KW"/>
</dbReference>
<comment type="subunit">
    <text evidence="3">Component of the large ribosomal subunit. Binds IPO9 with high affinity.</text>
</comment>
<dbReference type="Pfam" id="PF01775">
    <property type="entry name" value="Ribosomal_L18A"/>
    <property type="match status" value="1"/>
</dbReference>
<evidence type="ECO:0000256" key="1">
    <source>
        <dbReference type="ARBA" id="ARBA00035220"/>
    </source>
</evidence>
<evidence type="ECO:0000313" key="5">
    <source>
        <dbReference type="EMBL" id="KAH0500124.1"/>
    </source>
</evidence>
<dbReference type="SUPFAM" id="SSF160374">
    <property type="entry name" value="RplX-like"/>
    <property type="match status" value="1"/>
</dbReference>
<organism evidence="5 6">
    <name type="scientific">Microtus ochrogaster</name>
    <name type="common">Prairie vole</name>
    <dbReference type="NCBI Taxonomy" id="79684"/>
    <lineage>
        <taxon>Eukaryota</taxon>
        <taxon>Metazoa</taxon>
        <taxon>Chordata</taxon>
        <taxon>Craniata</taxon>
        <taxon>Vertebrata</taxon>
        <taxon>Euteleostomi</taxon>
        <taxon>Mammalia</taxon>
        <taxon>Eutheria</taxon>
        <taxon>Euarchontoglires</taxon>
        <taxon>Glires</taxon>
        <taxon>Rodentia</taxon>
        <taxon>Myomorpha</taxon>
        <taxon>Muroidea</taxon>
        <taxon>Cricetidae</taxon>
        <taxon>Arvicolinae</taxon>
        <taxon>Microtus</taxon>
    </lineage>
</organism>
<evidence type="ECO:0000256" key="3">
    <source>
        <dbReference type="ARBA" id="ARBA00046816"/>
    </source>
</evidence>
<reference evidence="5" key="1">
    <citation type="submission" date="2020-03" db="EMBL/GenBank/DDBJ databases">
        <title>Studies in the Genomics of Life Span.</title>
        <authorList>
            <person name="Glass D."/>
        </authorList>
    </citation>
    <scope>NUCLEOTIDE SEQUENCE</scope>
    <source>
        <strain evidence="5">LTLLF</strain>
        <tissue evidence="5">Muscle</tissue>
    </source>
</reference>
<dbReference type="GO" id="GO:0003735">
    <property type="term" value="F:structural constituent of ribosome"/>
    <property type="evidence" value="ECO:0007669"/>
    <property type="project" value="InterPro"/>
</dbReference>
<sequence>MYSQYCDLTPAGAVIQCYPDMGAQHHAYAQSIQIMKVEEIAACRVASMNDSKFKFPLPHCVLRRLHKSHFTTKRSNTF</sequence>
<gene>
    <name evidence="5" type="ORF">LTLLF_202460</name>
</gene>
<dbReference type="AlphaFoldDB" id="A0A8J6KJX4"/>
<dbReference type="EMBL" id="JAATJU010027800">
    <property type="protein sequence ID" value="KAH0500124.1"/>
    <property type="molecule type" value="Genomic_DNA"/>
</dbReference>
<feature type="domain" description="Large ribosomal subunit protein eL20" evidence="4">
    <location>
        <begin position="1"/>
        <end position="38"/>
    </location>
</feature>
<evidence type="ECO:0000256" key="2">
    <source>
        <dbReference type="ARBA" id="ARBA00035392"/>
    </source>
</evidence>
<dbReference type="PANTHER" id="PTHR10052">
    <property type="entry name" value="60S RIBOSOMAL PROTEIN L18A"/>
    <property type="match status" value="1"/>
</dbReference>
<keyword evidence="5" id="KW-0687">Ribonucleoprotein</keyword>
<evidence type="ECO:0000259" key="4">
    <source>
        <dbReference type="Pfam" id="PF01775"/>
    </source>
</evidence>
<dbReference type="Gene3D" id="3.10.20.10">
    <property type="match status" value="1"/>
</dbReference>
<name>A0A8J6KJX4_MICOH</name>
<dbReference type="InterPro" id="IPR023573">
    <property type="entry name" value="Ribosomal_eL20_dom"/>
</dbReference>
<keyword evidence="5" id="KW-0689">Ribosomal protein</keyword>
<proteinExistence type="predicted"/>
<dbReference type="GO" id="GO:0006412">
    <property type="term" value="P:translation"/>
    <property type="evidence" value="ECO:0007669"/>
    <property type="project" value="InterPro"/>
</dbReference>
<evidence type="ECO:0000313" key="6">
    <source>
        <dbReference type="Proteomes" id="UP000710432"/>
    </source>
</evidence>
<accession>A0A8J6KJX4</accession>
<dbReference type="InterPro" id="IPR021138">
    <property type="entry name" value="Ribosomal_eL20_eukaryotes"/>
</dbReference>